<evidence type="ECO:0000256" key="1">
    <source>
        <dbReference type="ARBA" id="ARBA00003408"/>
    </source>
</evidence>
<feature type="transmembrane region" description="Helical" evidence="13">
    <location>
        <begin position="358"/>
        <end position="374"/>
    </location>
</feature>
<reference evidence="14 15" key="1">
    <citation type="submission" date="2020-01" db="EMBL/GenBank/DDBJ databases">
        <title>Genome analysis of Anaerocolumna sp. CBA3638.</title>
        <authorList>
            <person name="Kim J."/>
            <person name="Roh S.W."/>
        </authorList>
    </citation>
    <scope>NUCLEOTIDE SEQUENCE [LARGE SCALE GENOMIC DNA]</scope>
    <source>
        <strain evidence="14 15">CBA3638</strain>
    </source>
</reference>
<dbReference type="Proteomes" id="UP000464314">
    <property type="component" value="Chromosome"/>
</dbReference>
<feature type="transmembrane region" description="Helical" evidence="13">
    <location>
        <begin position="21"/>
        <end position="41"/>
    </location>
</feature>
<evidence type="ECO:0000256" key="11">
    <source>
        <dbReference type="ARBA" id="ARBA00023136"/>
    </source>
</evidence>
<evidence type="ECO:0000256" key="13">
    <source>
        <dbReference type="SAM" id="Phobius"/>
    </source>
</evidence>
<feature type="transmembrane region" description="Helical" evidence="13">
    <location>
        <begin position="412"/>
        <end position="430"/>
    </location>
</feature>
<dbReference type="GO" id="GO:0015297">
    <property type="term" value="F:antiporter activity"/>
    <property type="evidence" value="ECO:0007669"/>
    <property type="project" value="UniProtKB-KW"/>
</dbReference>
<evidence type="ECO:0000256" key="9">
    <source>
        <dbReference type="ARBA" id="ARBA00022989"/>
    </source>
</evidence>
<feature type="transmembrane region" description="Helical" evidence="13">
    <location>
        <begin position="103"/>
        <end position="128"/>
    </location>
</feature>
<dbReference type="PANTHER" id="PTHR43298:SF2">
    <property type="entry name" value="FMN_FAD EXPORTER YEEO-RELATED"/>
    <property type="match status" value="1"/>
</dbReference>
<dbReference type="PIRSF" id="PIRSF006603">
    <property type="entry name" value="DinF"/>
    <property type="match status" value="1"/>
</dbReference>
<sequence length="455" mass="48880">MIKPQLVTGDLPPSKIVYHKFFNVAWPSAIESLLVGLIGSVDTMMVGTLGKGAIAAVGITNQPKFILLAVIFSLNVGITAIVARRKGQQDREGANHTLRAGMILSALLSLTMSILGFIFAVPILKFAGAEASYLKDALDYFRVLMVSIFFTALNLTINAAQRGSGNTKISMRTNIVANIVNITFNYLLINGIGFFPALGVKGAAIATCLGAIAACIMSVTTLLKGGAFLSLRSKASWRINHRVLEPITKVSGSAFVEQVFMRIGFFAYAIIVAKLGTTSYEAHLICINILNLSFCFGDGFSVAASSLVGQSLGAKRPDMAIIYGKAGQRLAFLISSILFIFFITGRDFLVSLFTNDPAIITLGAGIMLIIAFTTHAQTSQVIISGCLRGAGDTVFVAITSMISVALLRPTLTWLLCFPLSFGLYGAWIALCGDQFLRLILNFIRFSNGKWTKIKL</sequence>
<protein>
    <recommendedName>
        <fullName evidence="4">Probable multidrug resistance protein NorM</fullName>
    </recommendedName>
    <alternativeName>
        <fullName evidence="12">Multidrug-efflux transporter</fullName>
    </alternativeName>
</protein>
<evidence type="ECO:0000256" key="12">
    <source>
        <dbReference type="ARBA" id="ARBA00031636"/>
    </source>
</evidence>
<dbReference type="InterPro" id="IPR048279">
    <property type="entry name" value="MdtK-like"/>
</dbReference>
<evidence type="ECO:0000313" key="14">
    <source>
        <dbReference type="EMBL" id="QHQ63697.1"/>
    </source>
</evidence>
<keyword evidence="7" id="KW-1003">Cell membrane</keyword>
<feature type="transmembrane region" description="Helical" evidence="13">
    <location>
        <begin position="386"/>
        <end position="406"/>
    </location>
</feature>
<evidence type="ECO:0000256" key="2">
    <source>
        <dbReference type="ARBA" id="ARBA00004651"/>
    </source>
</evidence>
<evidence type="ECO:0000256" key="7">
    <source>
        <dbReference type="ARBA" id="ARBA00022475"/>
    </source>
</evidence>
<evidence type="ECO:0000256" key="10">
    <source>
        <dbReference type="ARBA" id="ARBA00023065"/>
    </source>
</evidence>
<evidence type="ECO:0000256" key="3">
    <source>
        <dbReference type="ARBA" id="ARBA00010199"/>
    </source>
</evidence>
<dbReference type="NCBIfam" id="TIGR00797">
    <property type="entry name" value="matE"/>
    <property type="match status" value="1"/>
</dbReference>
<dbReference type="CDD" id="cd13137">
    <property type="entry name" value="MATE_NorM_like"/>
    <property type="match status" value="1"/>
</dbReference>
<feature type="transmembrane region" description="Helical" evidence="13">
    <location>
        <begin position="330"/>
        <end position="352"/>
    </location>
</feature>
<comment type="similarity">
    <text evidence="3">Belongs to the multi antimicrobial extrusion (MATE) (TC 2.A.66.1) family.</text>
</comment>
<keyword evidence="6" id="KW-0050">Antiport</keyword>
<keyword evidence="9 13" id="KW-1133">Transmembrane helix</keyword>
<feature type="transmembrane region" description="Helical" evidence="13">
    <location>
        <begin position="282"/>
        <end position="309"/>
    </location>
</feature>
<accession>A0A6P1TTH0</accession>
<gene>
    <name evidence="14" type="ORF">Ana3638_09620</name>
</gene>
<feature type="transmembrane region" description="Helical" evidence="13">
    <location>
        <begin position="65"/>
        <end position="83"/>
    </location>
</feature>
<dbReference type="PANTHER" id="PTHR43298">
    <property type="entry name" value="MULTIDRUG RESISTANCE PROTEIN NORM-RELATED"/>
    <property type="match status" value="1"/>
</dbReference>
<comment type="subcellular location">
    <subcellularLocation>
        <location evidence="2">Cell membrane</location>
        <topology evidence="2">Multi-pass membrane protein</topology>
    </subcellularLocation>
</comment>
<feature type="transmembrane region" description="Helical" evidence="13">
    <location>
        <begin position="204"/>
        <end position="223"/>
    </location>
</feature>
<dbReference type="InterPro" id="IPR050222">
    <property type="entry name" value="MATE_MdtK"/>
</dbReference>
<keyword evidence="15" id="KW-1185">Reference proteome</keyword>
<dbReference type="GO" id="GO:0005886">
    <property type="term" value="C:plasma membrane"/>
    <property type="evidence" value="ECO:0007669"/>
    <property type="project" value="UniProtKB-SubCell"/>
</dbReference>
<keyword evidence="8 13" id="KW-0812">Transmembrane</keyword>
<evidence type="ECO:0000256" key="6">
    <source>
        <dbReference type="ARBA" id="ARBA00022449"/>
    </source>
</evidence>
<dbReference type="GO" id="GO:0006811">
    <property type="term" value="P:monoatomic ion transport"/>
    <property type="evidence" value="ECO:0007669"/>
    <property type="project" value="UniProtKB-KW"/>
</dbReference>
<dbReference type="InterPro" id="IPR002528">
    <property type="entry name" value="MATE_fam"/>
</dbReference>
<dbReference type="AlphaFoldDB" id="A0A6P1TTH0"/>
<keyword evidence="10" id="KW-0406">Ion transport</keyword>
<comment type="function">
    <text evidence="1">Multidrug efflux pump.</text>
</comment>
<evidence type="ECO:0000313" key="15">
    <source>
        <dbReference type="Proteomes" id="UP000464314"/>
    </source>
</evidence>
<dbReference type="EMBL" id="CP048000">
    <property type="protein sequence ID" value="QHQ63697.1"/>
    <property type="molecule type" value="Genomic_DNA"/>
</dbReference>
<keyword evidence="11 13" id="KW-0472">Membrane</keyword>
<dbReference type="GO" id="GO:0042910">
    <property type="term" value="F:xenobiotic transmembrane transporter activity"/>
    <property type="evidence" value="ECO:0007669"/>
    <property type="project" value="InterPro"/>
</dbReference>
<organism evidence="14 15">
    <name type="scientific">Anaerocolumna sedimenticola</name>
    <dbReference type="NCBI Taxonomy" id="2696063"/>
    <lineage>
        <taxon>Bacteria</taxon>
        <taxon>Bacillati</taxon>
        <taxon>Bacillota</taxon>
        <taxon>Clostridia</taxon>
        <taxon>Lachnospirales</taxon>
        <taxon>Lachnospiraceae</taxon>
        <taxon>Anaerocolumna</taxon>
    </lineage>
</organism>
<feature type="transmembrane region" description="Helical" evidence="13">
    <location>
        <begin position="140"/>
        <end position="157"/>
    </location>
</feature>
<evidence type="ECO:0000256" key="8">
    <source>
        <dbReference type="ARBA" id="ARBA00022692"/>
    </source>
</evidence>
<evidence type="ECO:0000256" key="4">
    <source>
        <dbReference type="ARBA" id="ARBA00020268"/>
    </source>
</evidence>
<proteinExistence type="inferred from homology"/>
<feature type="transmembrane region" description="Helical" evidence="13">
    <location>
        <begin position="259"/>
        <end position="276"/>
    </location>
</feature>
<feature type="transmembrane region" description="Helical" evidence="13">
    <location>
        <begin position="178"/>
        <end position="198"/>
    </location>
</feature>
<dbReference type="Pfam" id="PF01554">
    <property type="entry name" value="MatE"/>
    <property type="match status" value="2"/>
</dbReference>
<dbReference type="KEGG" id="anr:Ana3638_09620"/>
<name>A0A6P1TTH0_9FIRM</name>
<keyword evidence="5" id="KW-0813">Transport</keyword>
<evidence type="ECO:0000256" key="5">
    <source>
        <dbReference type="ARBA" id="ARBA00022448"/>
    </source>
</evidence>